<dbReference type="InterPro" id="IPR029526">
    <property type="entry name" value="PGBD"/>
</dbReference>
<evidence type="ECO:0000259" key="1">
    <source>
        <dbReference type="Pfam" id="PF13843"/>
    </source>
</evidence>
<proteinExistence type="predicted"/>
<dbReference type="OrthoDB" id="8191242at2759"/>
<dbReference type="PANTHER" id="PTHR46599">
    <property type="entry name" value="PIGGYBAC TRANSPOSABLE ELEMENT-DERIVED PROTEIN 4"/>
    <property type="match status" value="1"/>
</dbReference>
<name>A0A6V7H2T4_9HYME</name>
<dbReference type="Proteomes" id="UP000752696">
    <property type="component" value="Unassembled WGS sequence"/>
</dbReference>
<keyword evidence="3" id="KW-1185">Reference proteome</keyword>
<reference evidence="2" key="1">
    <citation type="submission" date="2020-07" db="EMBL/GenBank/DDBJ databases">
        <authorList>
            <person name="Nazaruddin N."/>
        </authorList>
    </citation>
    <scope>NUCLEOTIDE SEQUENCE</scope>
</reference>
<feature type="non-terminal residue" evidence="2">
    <location>
        <position position="1"/>
    </location>
</feature>
<accession>A0A6V7H2T4</accession>
<evidence type="ECO:0000313" key="3">
    <source>
        <dbReference type="Proteomes" id="UP000752696"/>
    </source>
</evidence>
<protein>
    <recommendedName>
        <fullName evidence="1">PiggyBac transposable element-derived protein domain-containing protein</fullName>
    </recommendedName>
</protein>
<dbReference type="EMBL" id="CAJDYZ010006900">
    <property type="protein sequence ID" value="CAD1473806.1"/>
    <property type="molecule type" value="Genomic_DNA"/>
</dbReference>
<comment type="caution">
    <text evidence="2">The sequence shown here is derived from an EMBL/GenBank/DDBJ whole genome shotgun (WGS) entry which is preliminary data.</text>
</comment>
<organism evidence="2 3">
    <name type="scientific">Heterotrigona itama</name>
    <dbReference type="NCBI Taxonomy" id="395501"/>
    <lineage>
        <taxon>Eukaryota</taxon>
        <taxon>Metazoa</taxon>
        <taxon>Ecdysozoa</taxon>
        <taxon>Arthropoda</taxon>
        <taxon>Hexapoda</taxon>
        <taxon>Insecta</taxon>
        <taxon>Pterygota</taxon>
        <taxon>Neoptera</taxon>
        <taxon>Endopterygota</taxon>
        <taxon>Hymenoptera</taxon>
        <taxon>Apocrita</taxon>
        <taxon>Aculeata</taxon>
        <taxon>Apoidea</taxon>
        <taxon>Anthophila</taxon>
        <taxon>Apidae</taxon>
        <taxon>Heterotrigona</taxon>
    </lineage>
</organism>
<evidence type="ECO:0000313" key="2">
    <source>
        <dbReference type="EMBL" id="CAD1473806.1"/>
    </source>
</evidence>
<dbReference type="Pfam" id="PF13843">
    <property type="entry name" value="DDE_Tnp_1_7"/>
    <property type="match status" value="1"/>
</dbReference>
<sequence length="415" mass="47870">MSCDSMELSSDSDLSEIFGEIRYKSKNQNTYKKRRLLSRSSESDSENIEELSDIDPRQFLWSAQNLAPKELKQILTINLFFSENMIEHIVRESNNYYTTKTIRNRHSRLKYIPSKQSRFGIKSYVIRDCYTGYIQDFIVYCGARTDIINNNDLAEIGKSGNIVKTLMEPYLNKCHVLVTDNWYSSPALFSLLHHNKTNAFGTVKKTKRGMANISNKLCKGEIAFQSTDKLLALKWMDKKEVLMLSSYHSAEYTETKRNDVKTPILKPSVIVDYNRVMGAVDKTDMILNSINTVRKTKTLKWYKKFFFHMLDLSIYNAYILYKITSKKNITLAKFHLRLIREILLKCPNENICSNKSGGQTASKDNLLRLVSRHFPSNIPIPQESGRTVGGNMWFAANTKSEPKLDSNVKTVTLDY</sequence>
<feature type="domain" description="PiggyBac transposable element-derived protein" evidence="1">
    <location>
        <begin position="102"/>
        <end position="318"/>
    </location>
</feature>
<dbReference type="PANTHER" id="PTHR46599:SF3">
    <property type="entry name" value="PIGGYBAC TRANSPOSABLE ELEMENT-DERIVED PROTEIN 4"/>
    <property type="match status" value="1"/>
</dbReference>
<gene>
    <name evidence="2" type="ORF">MHI_LOCUS413880</name>
</gene>
<dbReference type="AlphaFoldDB" id="A0A6V7H2T4"/>